<feature type="non-terminal residue" evidence="3">
    <location>
        <position position="1"/>
    </location>
</feature>
<dbReference type="PANTHER" id="PTHR45527:SF1">
    <property type="entry name" value="FATTY ACID SYNTHASE"/>
    <property type="match status" value="1"/>
</dbReference>
<protein>
    <recommendedName>
        <fullName evidence="2">AMP-dependent synthetase/ligase domain-containing protein</fullName>
    </recommendedName>
</protein>
<dbReference type="GO" id="GO:0044550">
    <property type="term" value="P:secondary metabolite biosynthetic process"/>
    <property type="evidence" value="ECO:0007669"/>
    <property type="project" value="TreeGrafter"/>
</dbReference>
<keyword evidence="1" id="KW-1133">Transmembrane helix</keyword>
<proteinExistence type="predicted"/>
<dbReference type="InterPro" id="IPR000873">
    <property type="entry name" value="AMP-dep_synth/lig_dom"/>
</dbReference>
<feature type="transmembrane region" description="Helical" evidence="1">
    <location>
        <begin position="45"/>
        <end position="66"/>
    </location>
</feature>
<reference evidence="3" key="1">
    <citation type="submission" date="2022-07" db="EMBL/GenBank/DDBJ databases">
        <title>Phylogenomic reconstructions and comparative analyses of Kickxellomycotina fungi.</title>
        <authorList>
            <person name="Reynolds N.K."/>
            <person name="Stajich J.E."/>
            <person name="Barry K."/>
            <person name="Grigoriev I.V."/>
            <person name="Crous P."/>
            <person name="Smith M.E."/>
        </authorList>
    </citation>
    <scope>NUCLEOTIDE SEQUENCE</scope>
    <source>
        <strain evidence="3">RSA 1196</strain>
    </source>
</reference>
<dbReference type="InterPro" id="IPR020845">
    <property type="entry name" value="AMP-binding_CS"/>
</dbReference>
<keyword evidence="1" id="KW-0812">Transmembrane</keyword>
<dbReference type="Proteomes" id="UP001150925">
    <property type="component" value="Unassembled WGS sequence"/>
</dbReference>
<dbReference type="GO" id="GO:0031177">
    <property type="term" value="F:phosphopantetheine binding"/>
    <property type="evidence" value="ECO:0007669"/>
    <property type="project" value="TreeGrafter"/>
</dbReference>
<dbReference type="InterPro" id="IPR042099">
    <property type="entry name" value="ANL_N_sf"/>
</dbReference>
<dbReference type="AlphaFoldDB" id="A0A9W8E3D8"/>
<name>A0A9W8E3D8_9FUNG</name>
<dbReference type="PROSITE" id="PS00455">
    <property type="entry name" value="AMP_BINDING"/>
    <property type="match status" value="1"/>
</dbReference>
<dbReference type="Pfam" id="PF00501">
    <property type="entry name" value="AMP-binding"/>
    <property type="match status" value="1"/>
</dbReference>
<dbReference type="OrthoDB" id="416786at2759"/>
<keyword evidence="4" id="KW-1185">Reference proteome</keyword>
<dbReference type="SUPFAM" id="SSF56801">
    <property type="entry name" value="Acetyl-CoA synthetase-like"/>
    <property type="match status" value="1"/>
</dbReference>
<feature type="non-terminal residue" evidence="3">
    <location>
        <position position="282"/>
    </location>
</feature>
<dbReference type="EMBL" id="JANBPY010004194">
    <property type="protein sequence ID" value="KAJ1948852.1"/>
    <property type="molecule type" value="Genomic_DNA"/>
</dbReference>
<gene>
    <name evidence="3" type="ORF">IWQ62_006833</name>
</gene>
<dbReference type="Gene3D" id="3.40.50.12780">
    <property type="entry name" value="N-terminal domain of ligase-like"/>
    <property type="match status" value="1"/>
</dbReference>
<evidence type="ECO:0000313" key="4">
    <source>
        <dbReference type="Proteomes" id="UP001150925"/>
    </source>
</evidence>
<dbReference type="PANTHER" id="PTHR45527">
    <property type="entry name" value="NONRIBOSOMAL PEPTIDE SYNTHETASE"/>
    <property type="match status" value="1"/>
</dbReference>
<evidence type="ECO:0000256" key="1">
    <source>
        <dbReference type="SAM" id="Phobius"/>
    </source>
</evidence>
<evidence type="ECO:0000259" key="2">
    <source>
        <dbReference type="Pfam" id="PF00501"/>
    </source>
</evidence>
<organism evidence="3 4">
    <name type="scientific">Dispira parvispora</name>
    <dbReference type="NCBI Taxonomy" id="1520584"/>
    <lineage>
        <taxon>Eukaryota</taxon>
        <taxon>Fungi</taxon>
        <taxon>Fungi incertae sedis</taxon>
        <taxon>Zoopagomycota</taxon>
        <taxon>Kickxellomycotina</taxon>
        <taxon>Dimargaritomycetes</taxon>
        <taxon>Dimargaritales</taxon>
        <taxon>Dimargaritaceae</taxon>
        <taxon>Dispira</taxon>
    </lineage>
</organism>
<dbReference type="GO" id="GO:0043041">
    <property type="term" value="P:amino acid activation for nonribosomal peptide biosynthetic process"/>
    <property type="evidence" value="ECO:0007669"/>
    <property type="project" value="TreeGrafter"/>
</dbReference>
<feature type="domain" description="AMP-dependent synthetase/ligase" evidence="2">
    <location>
        <begin position="2"/>
        <end position="274"/>
    </location>
</feature>
<dbReference type="GO" id="GO:0005737">
    <property type="term" value="C:cytoplasm"/>
    <property type="evidence" value="ECO:0007669"/>
    <property type="project" value="TreeGrafter"/>
</dbReference>
<accession>A0A9W8E3D8</accession>
<sequence length="282" mass="30857">VALETKDGQYTYRKCYTQACRIGRALLDRGLQPGDKVALLFTRSAWYFMALLGTWLVGGVAVPMDATNTPSRLQYMVDALGEDAFLVTRGSDDSGQVTLPDYYTAKIVLDNLDILAGSVSDLPAYPRDPTMLALIIYTSGTTGVPKGVMLRHESILNFISYGTQFMSLSSTSRFLQALNIVFDGCFIEILTVWSVGGTLLLQDAELVDDLKRVTHCLLTPSMLGVLNPEDYPQLELVSTIGEALPCNVANRWLATGKRVLNAFGPAEITMACHLDLVLPHEP</sequence>
<comment type="caution">
    <text evidence="3">The sequence shown here is derived from an EMBL/GenBank/DDBJ whole genome shotgun (WGS) entry which is preliminary data.</text>
</comment>
<evidence type="ECO:0000313" key="3">
    <source>
        <dbReference type="EMBL" id="KAJ1948852.1"/>
    </source>
</evidence>
<keyword evidence="1" id="KW-0472">Membrane</keyword>